<evidence type="ECO:0000313" key="1">
    <source>
        <dbReference type="EMBL" id="AJO23622.1"/>
    </source>
</evidence>
<protein>
    <submittedName>
        <fullName evidence="2">Uncharacterized protein</fullName>
    </submittedName>
</protein>
<keyword evidence="3" id="KW-1185">Reference proteome</keyword>
<reference evidence="1" key="1">
    <citation type="submission" date="2015-01" db="EMBL/GenBank/DDBJ databases">
        <title>Comparative genome analysis of Bacillus coagulans HM-08, Clostridium butyricum HM-68, Bacillus subtilis HM-66 and Bacillus licheniformis BL-09.</title>
        <authorList>
            <person name="Zhang H."/>
        </authorList>
    </citation>
    <scope>NUCLEOTIDE SEQUENCE [LARGE SCALE GENOMIC DNA]</scope>
    <source>
        <strain evidence="1">HM-08</strain>
    </source>
</reference>
<evidence type="ECO:0000313" key="4">
    <source>
        <dbReference type="Proteomes" id="UP000070376"/>
    </source>
</evidence>
<dbReference type="EMBL" id="CP010525">
    <property type="protein sequence ID" value="AJO23622.1"/>
    <property type="molecule type" value="Genomic_DNA"/>
</dbReference>
<name>A0A0C5CQG7_HEYCO</name>
<reference evidence="4" key="4">
    <citation type="submission" date="2016-01" db="EMBL/GenBank/DDBJ databases">
        <authorList>
            <person name="Mitreva M."/>
            <person name="Pepin K.H."/>
            <person name="Mihindukulasuriya K.A."/>
            <person name="Fulton R."/>
            <person name="Fronick C."/>
            <person name="O'Laughlin M."/>
            <person name="Miner T."/>
            <person name="Herter B."/>
            <person name="Rosa B.A."/>
            <person name="Cordes M."/>
            <person name="Tomlinson C."/>
            <person name="Wollam A."/>
            <person name="Palsikar V.B."/>
            <person name="Mardis E.R."/>
            <person name="Wilson R.K."/>
        </authorList>
    </citation>
    <scope>NUCLEOTIDE SEQUENCE [LARGE SCALE GENOMIC DNA]</scope>
    <source>
        <strain evidence="4">GED7749B</strain>
    </source>
</reference>
<dbReference type="Proteomes" id="UP000070376">
    <property type="component" value="Unassembled WGS sequence"/>
</dbReference>
<dbReference type="EMBL" id="LRPN01000177">
    <property type="protein sequence ID" value="KWZ77268.1"/>
    <property type="molecule type" value="Genomic_DNA"/>
</dbReference>
<dbReference type="AlphaFoldDB" id="A0A0C5CQG7"/>
<organism evidence="2 4">
    <name type="scientific">Heyndrickxia coagulans</name>
    <name type="common">Weizmannia coagulans</name>
    <dbReference type="NCBI Taxonomy" id="1398"/>
    <lineage>
        <taxon>Bacteria</taxon>
        <taxon>Bacillati</taxon>
        <taxon>Bacillota</taxon>
        <taxon>Bacilli</taxon>
        <taxon>Bacillales</taxon>
        <taxon>Bacillaceae</taxon>
        <taxon>Heyndrickxia</taxon>
    </lineage>
</organism>
<sequence>MKTGHSCDYVYIFQLYIFFNKNIHLFIKFYVESSLFINRFDM</sequence>
<dbReference type="Proteomes" id="UP000032024">
    <property type="component" value="Chromosome"/>
</dbReference>
<accession>A0A0C5CQG7</accession>
<evidence type="ECO:0000313" key="2">
    <source>
        <dbReference type="EMBL" id="KWZ77268.1"/>
    </source>
</evidence>
<gene>
    <name evidence="2" type="ORF">HMPREF3213_03457</name>
    <name evidence="1" type="ORF">SB48_HM08orf04513</name>
</gene>
<evidence type="ECO:0000313" key="3">
    <source>
        <dbReference type="Proteomes" id="UP000032024"/>
    </source>
</evidence>
<proteinExistence type="predicted"/>
<reference evidence="3" key="2">
    <citation type="submission" date="2015-01" db="EMBL/GenBank/DDBJ databases">
        <title>Comparative genome analysis of Bacillus coagulans HM-08, Clostridium butyricum HM-68, Bacillus subtilis HM-66 and Bacillus paralicheniformis BL-09.</title>
        <authorList>
            <person name="Zhang H."/>
        </authorList>
    </citation>
    <scope>NUCLEOTIDE SEQUENCE [LARGE SCALE GENOMIC DNA]</scope>
    <source>
        <strain evidence="3">HM-08</strain>
    </source>
</reference>
<reference evidence="2" key="3">
    <citation type="submission" date="2016-01" db="EMBL/GenBank/DDBJ databases">
        <authorList>
            <person name="Oliw E.H."/>
        </authorList>
    </citation>
    <scope>NUCLEOTIDE SEQUENCE [LARGE SCALE GENOMIC DNA]</scope>
    <source>
        <strain evidence="2">GED7749B</strain>
    </source>
</reference>
<dbReference type="PATRIC" id="fig|1398.18.peg.2803"/>